<evidence type="ECO:0000313" key="2">
    <source>
        <dbReference type="EMBL" id="KAF3889104.1"/>
    </source>
</evidence>
<reference evidence="3" key="1">
    <citation type="journal article" date="2015" name="Genome Announc.">
        <title>Draft Genome Sequence of Tolypothrix boutellei Strain VB521301.</title>
        <authorList>
            <person name="Chandrababunaidu M.M."/>
            <person name="Singh D."/>
            <person name="Sen D."/>
            <person name="Bhan S."/>
            <person name="Das S."/>
            <person name="Gupta A."/>
            <person name="Adhikary S.P."/>
            <person name="Tripathy S."/>
        </authorList>
    </citation>
    <scope>NUCLEOTIDE SEQUENCE</scope>
    <source>
        <strain evidence="3">VB521301</strain>
    </source>
</reference>
<dbReference type="EMBL" id="JHEG02000059">
    <property type="protein sequence ID" value="KIE07425.1"/>
    <property type="molecule type" value="Genomic_DNA"/>
</dbReference>
<dbReference type="CDD" id="cd00085">
    <property type="entry name" value="HNHc"/>
    <property type="match status" value="1"/>
</dbReference>
<dbReference type="GO" id="GO:0004519">
    <property type="term" value="F:endonuclease activity"/>
    <property type="evidence" value="ECO:0007669"/>
    <property type="project" value="UniProtKB-KW"/>
</dbReference>
<dbReference type="InterPro" id="IPR003615">
    <property type="entry name" value="HNH_nuc"/>
</dbReference>
<proteinExistence type="predicted"/>
<keyword evidence="4" id="KW-1185">Reference proteome</keyword>
<dbReference type="InterPro" id="IPR002711">
    <property type="entry name" value="HNH"/>
</dbReference>
<name>A0A0C1R505_9CYAN</name>
<evidence type="ECO:0000313" key="3">
    <source>
        <dbReference type="EMBL" id="KIE07425.1"/>
    </source>
</evidence>
<accession>A0A0C1R505</accession>
<dbReference type="OrthoDB" id="9764212at2"/>
<comment type="caution">
    <text evidence="3">The sequence shown here is derived from an EMBL/GenBank/DDBJ whole genome shotgun (WGS) entry which is preliminary data.</text>
</comment>
<dbReference type="SMART" id="SM00507">
    <property type="entry name" value="HNHc"/>
    <property type="match status" value="1"/>
</dbReference>
<dbReference type="Pfam" id="PF01844">
    <property type="entry name" value="HNH"/>
    <property type="match status" value="1"/>
</dbReference>
<dbReference type="RefSeq" id="WP_038078911.1">
    <property type="nucleotide sequence ID" value="NZ_JHEG04000001.1"/>
</dbReference>
<feature type="domain" description="HNH nuclease" evidence="1">
    <location>
        <begin position="38"/>
        <end position="89"/>
    </location>
</feature>
<evidence type="ECO:0000259" key="1">
    <source>
        <dbReference type="SMART" id="SM00507"/>
    </source>
</evidence>
<sequence>MKEIVAEKSFGSLKTKTKNDVSETQSKEFSRETKSAAYIRDVLPGFPRCKICDAYLPSRFISIDHKKRKADGGLGTLDNAQLSHPYCNTTFKN</sequence>
<protein>
    <submittedName>
        <fullName evidence="2">HNH endonuclease</fullName>
    </submittedName>
</protein>
<dbReference type="Proteomes" id="UP000029738">
    <property type="component" value="Unassembled WGS sequence"/>
</dbReference>
<dbReference type="Gene3D" id="1.10.30.50">
    <property type="match status" value="1"/>
</dbReference>
<reference evidence="2" key="2">
    <citation type="submission" date="2019-11" db="EMBL/GenBank/DDBJ databases">
        <title>Improved Assembly of Tolypothrix boutellei genome.</title>
        <authorList>
            <person name="Sarangi A.N."/>
            <person name="Mukherjee M."/>
            <person name="Ghosh S."/>
            <person name="Singh D."/>
            <person name="Das A."/>
            <person name="Kant S."/>
            <person name="Prusty A."/>
            <person name="Tripathy S."/>
        </authorList>
    </citation>
    <scope>NUCLEOTIDE SEQUENCE</scope>
    <source>
        <strain evidence="2">VB521301</strain>
    </source>
</reference>
<keyword evidence="2" id="KW-0255">Endonuclease</keyword>
<dbReference type="EMBL" id="JHEG04000001">
    <property type="protein sequence ID" value="KAF3889104.1"/>
    <property type="molecule type" value="Genomic_DNA"/>
</dbReference>
<dbReference type="GO" id="GO:0003676">
    <property type="term" value="F:nucleic acid binding"/>
    <property type="evidence" value="ECO:0007669"/>
    <property type="project" value="InterPro"/>
</dbReference>
<gene>
    <name evidence="3" type="ORF">DA73_0240750</name>
    <name evidence="2" type="ORF">DA73_0400029215</name>
</gene>
<evidence type="ECO:0000313" key="4">
    <source>
        <dbReference type="Proteomes" id="UP000029738"/>
    </source>
</evidence>
<keyword evidence="2" id="KW-0540">Nuclease</keyword>
<dbReference type="AlphaFoldDB" id="A0A0C1R505"/>
<organism evidence="3">
    <name type="scientific">Tolypothrix bouteillei VB521301</name>
    <dbReference type="NCBI Taxonomy" id="1479485"/>
    <lineage>
        <taxon>Bacteria</taxon>
        <taxon>Bacillati</taxon>
        <taxon>Cyanobacteriota</taxon>
        <taxon>Cyanophyceae</taxon>
        <taxon>Nostocales</taxon>
        <taxon>Tolypothrichaceae</taxon>
        <taxon>Tolypothrix</taxon>
    </lineage>
</organism>
<dbReference type="GO" id="GO:0008270">
    <property type="term" value="F:zinc ion binding"/>
    <property type="evidence" value="ECO:0007669"/>
    <property type="project" value="InterPro"/>
</dbReference>
<keyword evidence="2" id="KW-0378">Hydrolase</keyword>